<reference evidence="2 3" key="1">
    <citation type="submission" date="2016-11" db="EMBL/GenBank/DDBJ databases">
        <title>Draft Genome Sequences of Nine Cyanobacterial Strains from Diverse Habitats.</title>
        <authorList>
            <person name="Zhu T."/>
            <person name="Hou S."/>
            <person name="Lu X."/>
            <person name="Hess W.R."/>
        </authorList>
    </citation>
    <scope>NUCLEOTIDE SEQUENCE [LARGE SCALE GENOMIC DNA]</scope>
    <source>
        <strain evidence="2 3">NIES-592</strain>
    </source>
</reference>
<comment type="caution">
    <text evidence="2">The sequence shown here is derived from an EMBL/GenBank/DDBJ whole genome shotgun (WGS) entry which is preliminary data.</text>
</comment>
<accession>A0A1U7GTM7</accession>
<organism evidence="2 3">
    <name type="scientific">Fischerella major NIES-592</name>
    <dbReference type="NCBI Taxonomy" id="210994"/>
    <lineage>
        <taxon>Bacteria</taxon>
        <taxon>Bacillati</taxon>
        <taxon>Cyanobacteriota</taxon>
        <taxon>Cyanophyceae</taxon>
        <taxon>Nostocales</taxon>
        <taxon>Hapalosiphonaceae</taxon>
        <taxon>Fischerella</taxon>
    </lineage>
</organism>
<dbReference type="RefSeq" id="WP_062244657.1">
    <property type="nucleotide sequence ID" value="NZ_MRCA01000020.1"/>
</dbReference>
<dbReference type="PANTHER" id="PTHR41795">
    <property type="entry name" value="EXOPOLYSACCHARIDE SYNTHESIS PROTEIN"/>
    <property type="match status" value="1"/>
</dbReference>
<gene>
    <name evidence="2" type="ORF">NIES592_22255</name>
</gene>
<feature type="transmembrane region" description="Helical" evidence="1">
    <location>
        <begin position="34"/>
        <end position="50"/>
    </location>
</feature>
<dbReference type="AlphaFoldDB" id="A0A1U7GTM7"/>
<sequence length="207" mass="22410">MAKLSNELQHFFFETQQPSQVKLADILLLAKERVFGFLLVILSLPSALPIPAPGYSVPFGILIFILAIQLLAGSKTPWLPQKMVNHPIKLETVQGVLQKGIPWLRRIEAIARPRLVYICVTLPGRVIIGSAIALMAISMMIPIPGTNTLPAMGIFVTSFGLLEDDGAISLGGLVLCLMGGILTTSILIGVIWGGSSLLDYIKLWLGR</sequence>
<dbReference type="PIRSF" id="PIRSF033239">
    <property type="entry name" value="ExoD"/>
    <property type="match status" value="1"/>
</dbReference>
<dbReference type="OrthoDB" id="484884at2"/>
<feature type="transmembrane region" description="Helical" evidence="1">
    <location>
        <begin position="56"/>
        <end position="73"/>
    </location>
</feature>
<keyword evidence="3" id="KW-1185">Reference proteome</keyword>
<evidence type="ECO:0000313" key="3">
    <source>
        <dbReference type="Proteomes" id="UP000186391"/>
    </source>
</evidence>
<dbReference type="Pfam" id="PF06055">
    <property type="entry name" value="ExoD"/>
    <property type="match status" value="1"/>
</dbReference>
<dbReference type="EMBL" id="MRCA01000020">
    <property type="protein sequence ID" value="OKH11291.1"/>
    <property type="molecule type" value="Genomic_DNA"/>
</dbReference>
<feature type="transmembrane region" description="Helical" evidence="1">
    <location>
        <begin position="167"/>
        <end position="192"/>
    </location>
</feature>
<keyword evidence="1" id="KW-1133">Transmembrane helix</keyword>
<dbReference type="Proteomes" id="UP000186391">
    <property type="component" value="Unassembled WGS sequence"/>
</dbReference>
<protein>
    <recommendedName>
        <fullName evidence="4">Exopolysaccharide biosynthesis protein</fullName>
    </recommendedName>
</protein>
<evidence type="ECO:0000256" key="1">
    <source>
        <dbReference type="SAM" id="Phobius"/>
    </source>
</evidence>
<keyword evidence="1" id="KW-0812">Transmembrane</keyword>
<proteinExistence type="predicted"/>
<name>A0A1U7GTM7_9CYAN</name>
<evidence type="ECO:0008006" key="4">
    <source>
        <dbReference type="Google" id="ProtNLM"/>
    </source>
</evidence>
<feature type="transmembrane region" description="Helical" evidence="1">
    <location>
        <begin position="115"/>
        <end position="141"/>
    </location>
</feature>
<dbReference type="PANTHER" id="PTHR41795:SF1">
    <property type="entry name" value="EXOPOLYSACCHARIDE SYNTHESIS PROTEIN"/>
    <property type="match status" value="1"/>
</dbReference>
<dbReference type="InterPro" id="IPR010331">
    <property type="entry name" value="ExoD"/>
</dbReference>
<keyword evidence="1" id="KW-0472">Membrane</keyword>
<evidence type="ECO:0000313" key="2">
    <source>
        <dbReference type="EMBL" id="OKH11291.1"/>
    </source>
</evidence>